<evidence type="ECO:0000313" key="4">
    <source>
        <dbReference type="Proteomes" id="UP000029444"/>
    </source>
</evidence>
<dbReference type="OrthoDB" id="6073900at2"/>
<dbReference type="Pfam" id="PF03783">
    <property type="entry name" value="CsgG"/>
    <property type="match status" value="1"/>
</dbReference>
<feature type="region of interest" description="Disordered" evidence="1">
    <location>
        <begin position="396"/>
        <end position="431"/>
    </location>
</feature>
<dbReference type="GO" id="GO:0030288">
    <property type="term" value="C:outer membrane-bounded periplasmic space"/>
    <property type="evidence" value="ECO:0007669"/>
    <property type="project" value="InterPro"/>
</dbReference>
<feature type="signal peptide" evidence="2">
    <location>
        <begin position="1"/>
        <end position="22"/>
    </location>
</feature>
<feature type="compositionally biased region" description="Basic and acidic residues" evidence="1">
    <location>
        <begin position="398"/>
        <end position="408"/>
    </location>
</feature>
<organism evidence="3 4">
    <name type="scientific">Alcanivorax nanhaiticus</name>
    <dbReference type="NCBI Taxonomy" id="1177154"/>
    <lineage>
        <taxon>Bacteria</taxon>
        <taxon>Pseudomonadati</taxon>
        <taxon>Pseudomonadota</taxon>
        <taxon>Gammaproteobacteria</taxon>
        <taxon>Oceanospirillales</taxon>
        <taxon>Alcanivoracaceae</taxon>
        <taxon>Alcanivorax</taxon>
    </lineage>
</organism>
<dbReference type="AlphaFoldDB" id="A0A095SII4"/>
<evidence type="ECO:0000256" key="2">
    <source>
        <dbReference type="SAM" id="SignalP"/>
    </source>
</evidence>
<reference evidence="3 4" key="1">
    <citation type="submission" date="2012-09" db="EMBL/GenBank/DDBJ databases">
        <title>Genome Sequence of alkane-degrading Bacterium Alcanivorax sp. 19-m-6.</title>
        <authorList>
            <person name="Lai Q."/>
            <person name="Shao Z."/>
        </authorList>
    </citation>
    <scope>NUCLEOTIDE SEQUENCE [LARGE SCALE GENOMIC DNA]</scope>
    <source>
        <strain evidence="3 4">19-m-6</strain>
    </source>
</reference>
<accession>A0A095SII4</accession>
<dbReference type="Proteomes" id="UP000029444">
    <property type="component" value="Unassembled WGS sequence"/>
</dbReference>
<evidence type="ECO:0000256" key="1">
    <source>
        <dbReference type="SAM" id="MobiDB-lite"/>
    </source>
</evidence>
<dbReference type="InterPro" id="IPR005534">
    <property type="entry name" value="Curli_assmbl/transp-comp_CsgG"/>
</dbReference>
<keyword evidence="2" id="KW-0732">Signal</keyword>
<protein>
    <submittedName>
        <fullName evidence="3">Uncharacterized protein</fullName>
    </submittedName>
</protein>
<evidence type="ECO:0000313" key="3">
    <source>
        <dbReference type="EMBL" id="KGD64149.1"/>
    </source>
</evidence>
<dbReference type="PATRIC" id="fig|1177154.3.peg.2722"/>
<name>A0A095SII4_9GAMM</name>
<feature type="chain" id="PRO_5001917716" evidence="2">
    <location>
        <begin position="23"/>
        <end position="431"/>
    </location>
</feature>
<dbReference type="STRING" id="1177154.Y5S_02689"/>
<keyword evidence="4" id="KW-1185">Reference proteome</keyword>
<dbReference type="EMBL" id="ARXV01000011">
    <property type="protein sequence ID" value="KGD64149.1"/>
    <property type="molecule type" value="Genomic_DNA"/>
</dbReference>
<dbReference type="eggNOG" id="COG1462">
    <property type="taxonomic scope" value="Bacteria"/>
</dbReference>
<sequence length="431" mass="47367">MYKRLFAPLIMALMLLSSFSHALTETVSVSARGFGDSPEQAMTNALVAAVRQGGGVTLAVDPNFRTDVYEWVIQQQGDVSTWMGKETSVPEPQLPTLGNIKTYQVQSVKKVDDGMWQADVQADILRPKSIGPDRSHLPGIAIANFDTRAASYDLGDVKVSAAEVRRDLAENLSMAFTQSGRFRVLDRAYLADVEKELETVSEGSVAPEEMARLGQRKGADLLLVGTIEDFQIGDSEREFYGAKMGGYEPYVRVRYRLIDTTTTEILWSDLYVWDKSEAEIREVARQLNIDDRNHPERLADVMYPEIARAIAGDATDVLYPVQVIKVDGNNVFLTQGEGRLEQDAVMKVYRPAGEMKDPDTGMTIKMEGAALATLKVTDVRPDYGVAQIEGDASGVLKVGDRVRPDKQATARAGQPAGQQDSPGSSEAPIQW</sequence>
<proteinExistence type="predicted"/>
<gene>
    <name evidence="3" type="ORF">Y5S_02689</name>
</gene>
<comment type="caution">
    <text evidence="3">The sequence shown here is derived from an EMBL/GenBank/DDBJ whole genome shotgun (WGS) entry which is preliminary data.</text>
</comment>
<dbReference type="Gene3D" id="3.40.50.10610">
    <property type="entry name" value="ABC-type transport auxiliary lipoprotein component"/>
    <property type="match status" value="1"/>
</dbReference>
<dbReference type="RefSeq" id="WP_035233688.1">
    <property type="nucleotide sequence ID" value="NZ_ARXV01000011.1"/>
</dbReference>